<feature type="region of interest" description="Disordered" evidence="1">
    <location>
        <begin position="506"/>
        <end position="548"/>
    </location>
</feature>
<dbReference type="InterPro" id="IPR056519">
    <property type="entry name" value="KANSL3_1st"/>
</dbReference>
<evidence type="ECO:0000256" key="1">
    <source>
        <dbReference type="SAM" id="MobiDB-lite"/>
    </source>
</evidence>
<dbReference type="PANTHER" id="PTHR13136">
    <property type="entry name" value="TESTIS DEVELOPMENT PROTEIN PRTD"/>
    <property type="match status" value="1"/>
</dbReference>
<dbReference type="Gene3D" id="3.40.50.1820">
    <property type="entry name" value="alpha/beta hydrolase"/>
    <property type="match status" value="1"/>
</dbReference>
<dbReference type="SUPFAM" id="SSF53474">
    <property type="entry name" value="alpha/beta-Hydrolases"/>
    <property type="match status" value="1"/>
</dbReference>
<organism evidence="3 4">
    <name type="scientific">Paralvinella palmiformis</name>
    <dbReference type="NCBI Taxonomy" id="53620"/>
    <lineage>
        <taxon>Eukaryota</taxon>
        <taxon>Metazoa</taxon>
        <taxon>Spiralia</taxon>
        <taxon>Lophotrochozoa</taxon>
        <taxon>Annelida</taxon>
        <taxon>Polychaeta</taxon>
        <taxon>Sedentaria</taxon>
        <taxon>Canalipalpata</taxon>
        <taxon>Terebellida</taxon>
        <taxon>Terebelliformia</taxon>
        <taxon>Alvinellidae</taxon>
        <taxon>Paralvinella</taxon>
    </lineage>
</organism>
<dbReference type="Pfam" id="PF23154">
    <property type="entry name" value="KANSL3_1st"/>
    <property type="match status" value="1"/>
</dbReference>
<sequence length="1145" mass="123466">MAQQMTAPGTSSNYKMETTPLVSPSATVLRASQPSFTNHMSSAQQEADIVWLDHGYAKPWSAHPDASNAKPVRLLFMTKHPRKALLIGPEKTSSEPEAEIDVETVVQPMPLPYDVNKGRQVMSECERNINFARMEEIHEEWEERIAVLRNSWTSQQNRLFHKVIKALYTDRLARLSYEGHPNEPVQRRIHIDKTAKRIRHAFAGIQWDTKLTQWLHSVLIDNLSQQLLAAYLDVIQVLKSKIPGLIEKMISPALIRCPATSAEALELLLKRPWNPTLSTLQHHKLIATCLYHSSLRLKKKLPGNPLLVIIPNRPLQGHTRRARMWQTQLSHLGKVIQVVVHTSPTLSVAQCLENMISAARTKVIELRNQHPNRPVVLIGWNVGALVACHVSQIEHVTANVCLGFPHTSISGARGDVDDPILENKTPTLFVIGQFSETCRLDDMEDVRERMKAETSLLVVGGTDSYLRMARAKKKLEGLTQTVVDRCIQEEIAEFLGNIIAQLSNDSNAGNCGDGDRRKQARRRKASKEYVSRASPSLHPTGNSQKMSGLSRMSSIGYFEHVNISGSFDSRLITGIASQKTLIQTKKSATKRKRSASTASDTTPAKHKCQQGIRSLNLGASLSSQSGLSRVGATELTGLLTGHIIPQHYMHPQVNSTSIAALQNALALKQSSPVTSSPDGLQKSADPVSVSLPEHVLLRSTPLQNAEQSLGQRLAVSIGGYQERLKMSAEYSQTIARNPASSMTMQLSQRSVPTARTVSGGVSPVESSVMLSPIKSALAAGPLSGSTQYGSAASQIQNLLTTMVRQSAQQGLTSLAAGHPVVSSQGLRTTQLLGLDSSQQLQYTAISKAATSGLVTGTRPQTPVSLSQTPQTPASSMKSQDDSAGKTSQPNRAVIDPTKDPKLTEKRPVVAAEKLQFPDFKLSTAATCKMMAVCNVTKANTPMSRSSCDDPKVVASSSQSTVGGMSVTCPSSGIANIVSYSPVTKPVTTNGSSLVSSFLTTSRSTSSAGTGTINFMIVSSKPQPQASRSSVIKVTETLGRMPSLMDGHAKRTLVLGHTSGQDSRPQPTVSSSSAGGTSKATTVISSASLSRLISNEAASCSVSSLTRPKSTTVISISTAQPEPRRSRSVGDDLSGEVATKSTPSQN</sequence>
<feature type="compositionally biased region" description="Polar residues" evidence="1">
    <location>
        <begin position="533"/>
        <end position="548"/>
    </location>
</feature>
<protein>
    <recommendedName>
        <fullName evidence="2">KANSL3 helical domain-containing protein</fullName>
    </recommendedName>
</protein>
<dbReference type="GO" id="GO:0044545">
    <property type="term" value="C:NSL complex"/>
    <property type="evidence" value="ECO:0007669"/>
    <property type="project" value="TreeGrafter"/>
</dbReference>
<evidence type="ECO:0000259" key="2">
    <source>
        <dbReference type="Pfam" id="PF23154"/>
    </source>
</evidence>
<gene>
    <name evidence="3" type="ORF">LSH36_814g00021</name>
</gene>
<feature type="domain" description="KANSL3 helical" evidence="2">
    <location>
        <begin position="143"/>
        <end position="250"/>
    </location>
</feature>
<dbReference type="PANTHER" id="PTHR13136:SF16">
    <property type="entry name" value="KAT8 REGULATORY NSL COMPLEX SUBUNIT 3"/>
    <property type="match status" value="1"/>
</dbReference>
<feature type="compositionally biased region" description="Polar residues" evidence="1">
    <location>
        <begin position="1099"/>
        <end position="1119"/>
    </location>
</feature>
<evidence type="ECO:0000313" key="3">
    <source>
        <dbReference type="EMBL" id="KAK2143765.1"/>
    </source>
</evidence>
<feature type="region of interest" description="Disordered" evidence="1">
    <location>
        <begin position="1099"/>
        <end position="1145"/>
    </location>
</feature>
<keyword evidence="4" id="KW-1185">Reference proteome</keyword>
<feature type="region of interest" description="Disordered" evidence="1">
    <location>
        <begin position="853"/>
        <end position="902"/>
    </location>
</feature>
<dbReference type="EMBL" id="JAODUP010000814">
    <property type="protein sequence ID" value="KAK2143765.1"/>
    <property type="molecule type" value="Genomic_DNA"/>
</dbReference>
<comment type="caution">
    <text evidence="3">The sequence shown here is derived from an EMBL/GenBank/DDBJ whole genome shotgun (WGS) entry which is preliminary data.</text>
</comment>
<proteinExistence type="predicted"/>
<feature type="region of interest" description="Disordered" evidence="1">
    <location>
        <begin position="584"/>
        <end position="609"/>
    </location>
</feature>
<dbReference type="AlphaFoldDB" id="A0AAD9J175"/>
<name>A0AAD9J175_9ANNE</name>
<reference evidence="3" key="1">
    <citation type="journal article" date="2023" name="Mol. Biol. Evol.">
        <title>Third-Generation Sequencing Reveals the Adaptive Role of the Epigenome in Three Deep-Sea Polychaetes.</title>
        <authorList>
            <person name="Perez M."/>
            <person name="Aroh O."/>
            <person name="Sun Y."/>
            <person name="Lan Y."/>
            <person name="Juniper S.K."/>
            <person name="Young C.R."/>
            <person name="Angers B."/>
            <person name="Qian P.Y."/>
        </authorList>
    </citation>
    <scope>NUCLEOTIDE SEQUENCE</scope>
    <source>
        <strain evidence="3">P08H-3</strain>
    </source>
</reference>
<dbReference type="InterPro" id="IPR029058">
    <property type="entry name" value="AB_hydrolase_fold"/>
</dbReference>
<dbReference type="InterPro" id="IPR026555">
    <property type="entry name" value="NSL3/Tex30"/>
</dbReference>
<feature type="compositionally biased region" description="Polar residues" evidence="1">
    <location>
        <begin position="853"/>
        <end position="877"/>
    </location>
</feature>
<dbReference type="GO" id="GO:0045944">
    <property type="term" value="P:positive regulation of transcription by RNA polymerase II"/>
    <property type="evidence" value="ECO:0007669"/>
    <property type="project" value="TreeGrafter"/>
</dbReference>
<accession>A0AAD9J175</accession>
<evidence type="ECO:0000313" key="4">
    <source>
        <dbReference type="Proteomes" id="UP001208570"/>
    </source>
</evidence>
<feature type="compositionally biased region" description="Low complexity" evidence="1">
    <location>
        <begin position="1067"/>
        <end position="1078"/>
    </location>
</feature>
<feature type="region of interest" description="Disordered" evidence="1">
    <location>
        <begin position="1056"/>
        <end position="1078"/>
    </location>
</feature>
<feature type="compositionally biased region" description="Polar residues" evidence="1">
    <location>
        <begin position="1057"/>
        <end position="1066"/>
    </location>
</feature>
<dbReference type="Proteomes" id="UP001208570">
    <property type="component" value="Unassembled WGS sequence"/>
</dbReference>